<dbReference type="Pfam" id="PF02729">
    <property type="entry name" value="OTCace_N"/>
    <property type="match status" value="1"/>
</dbReference>
<dbReference type="NCBIfam" id="TIGR00670">
    <property type="entry name" value="asp_carb_tr"/>
    <property type="match status" value="1"/>
</dbReference>
<evidence type="ECO:0000256" key="6">
    <source>
        <dbReference type="ARBA" id="ARBA00048859"/>
    </source>
</evidence>
<dbReference type="EMBL" id="QFQP01000004">
    <property type="protein sequence ID" value="PZR16101.1"/>
    <property type="molecule type" value="Genomic_DNA"/>
</dbReference>
<comment type="subunit">
    <text evidence="7">Heterododecamer (2C3:3R2) of six catalytic PyrB chains organized as two trimers (C3), and six regulatory PyrI chains organized as three dimers (R2).</text>
</comment>
<evidence type="ECO:0000256" key="4">
    <source>
        <dbReference type="ARBA" id="ARBA00022975"/>
    </source>
</evidence>
<feature type="binding site" evidence="7">
    <location>
        <position position="164"/>
    </location>
    <ligand>
        <name>L-aspartate</name>
        <dbReference type="ChEBI" id="CHEBI:29991"/>
    </ligand>
</feature>
<feature type="binding site" evidence="7">
    <location>
        <position position="134"/>
    </location>
    <ligand>
        <name>carbamoyl phosphate</name>
        <dbReference type="ChEBI" id="CHEBI:58228"/>
    </ligand>
</feature>
<dbReference type="Pfam" id="PF00185">
    <property type="entry name" value="OTCace"/>
    <property type="match status" value="1"/>
</dbReference>
<dbReference type="GO" id="GO:0006520">
    <property type="term" value="P:amino acid metabolic process"/>
    <property type="evidence" value="ECO:0007669"/>
    <property type="project" value="InterPro"/>
</dbReference>
<dbReference type="PANTHER" id="PTHR45753">
    <property type="entry name" value="ORNITHINE CARBAMOYLTRANSFERASE, MITOCHONDRIAL"/>
    <property type="match status" value="1"/>
</dbReference>
<comment type="catalytic activity">
    <reaction evidence="6 7">
        <text>carbamoyl phosphate + L-aspartate = N-carbamoyl-L-aspartate + phosphate + H(+)</text>
        <dbReference type="Rhea" id="RHEA:20013"/>
        <dbReference type="ChEBI" id="CHEBI:15378"/>
        <dbReference type="ChEBI" id="CHEBI:29991"/>
        <dbReference type="ChEBI" id="CHEBI:32814"/>
        <dbReference type="ChEBI" id="CHEBI:43474"/>
        <dbReference type="ChEBI" id="CHEBI:58228"/>
        <dbReference type="EC" id="2.1.3.2"/>
    </reaction>
</comment>
<feature type="domain" description="Aspartate/ornithine carbamoyltransferase Asp/Orn-binding" evidence="8">
    <location>
        <begin position="151"/>
        <end position="296"/>
    </location>
</feature>
<dbReference type="InterPro" id="IPR002082">
    <property type="entry name" value="Asp_carbamoyltransf"/>
</dbReference>
<feature type="binding site" evidence="7">
    <location>
        <position position="218"/>
    </location>
    <ligand>
        <name>L-aspartate</name>
        <dbReference type="ChEBI" id="CHEBI:29991"/>
    </ligand>
</feature>
<feature type="binding site" evidence="7">
    <location>
        <position position="53"/>
    </location>
    <ligand>
        <name>carbamoyl phosphate</name>
        <dbReference type="ChEBI" id="CHEBI:58228"/>
    </ligand>
</feature>
<feature type="binding site" evidence="7">
    <location>
        <position position="260"/>
    </location>
    <ligand>
        <name>carbamoyl phosphate</name>
        <dbReference type="ChEBI" id="CHEBI:58228"/>
    </ligand>
</feature>
<dbReference type="PRINTS" id="PR00100">
    <property type="entry name" value="AOTCASE"/>
</dbReference>
<dbReference type="PROSITE" id="PS00097">
    <property type="entry name" value="CARBAMOYLTRANSFERASE"/>
    <property type="match status" value="1"/>
</dbReference>
<dbReference type="GO" id="GO:0016597">
    <property type="term" value="F:amino acid binding"/>
    <property type="evidence" value="ECO:0007669"/>
    <property type="project" value="InterPro"/>
</dbReference>
<accession>A0A2W5VZD7</accession>
<dbReference type="GO" id="GO:0044205">
    <property type="term" value="P:'de novo' UMP biosynthetic process"/>
    <property type="evidence" value="ECO:0007669"/>
    <property type="project" value="UniProtKB-UniRule"/>
</dbReference>
<comment type="caution">
    <text evidence="10">The sequence shown here is derived from an EMBL/GenBank/DDBJ whole genome shotgun (WGS) entry which is preliminary data.</text>
</comment>
<proteinExistence type="inferred from homology"/>
<dbReference type="PRINTS" id="PR00101">
    <property type="entry name" value="ATCASE"/>
</dbReference>
<keyword evidence="3 7" id="KW-0808">Transferase</keyword>
<dbReference type="GO" id="GO:0006207">
    <property type="term" value="P:'de novo' pyrimidine nucleobase biosynthetic process"/>
    <property type="evidence" value="ECO:0007669"/>
    <property type="project" value="InterPro"/>
</dbReference>
<feature type="binding site" evidence="7">
    <location>
        <position position="81"/>
    </location>
    <ligand>
        <name>L-aspartate</name>
        <dbReference type="ChEBI" id="CHEBI:29991"/>
    </ligand>
</feature>
<gene>
    <name evidence="7" type="primary">pyrB</name>
    <name evidence="10" type="ORF">DI536_07350</name>
</gene>
<feature type="binding site" evidence="7">
    <location>
        <position position="131"/>
    </location>
    <ligand>
        <name>carbamoyl phosphate</name>
        <dbReference type="ChEBI" id="CHEBI:58228"/>
    </ligand>
</feature>
<dbReference type="EC" id="2.1.3.2" evidence="7"/>
<feature type="domain" description="Aspartate/ornithine carbamoyltransferase carbamoyl-P binding" evidence="9">
    <location>
        <begin position="5"/>
        <end position="143"/>
    </location>
</feature>
<dbReference type="GO" id="GO:0004070">
    <property type="term" value="F:aspartate carbamoyltransferase activity"/>
    <property type="evidence" value="ECO:0007669"/>
    <property type="project" value="UniProtKB-UniRule"/>
</dbReference>
<evidence type="ECO:0000256" key="7">
    <source>
        <dbReference type="HAMAP-Rule" id="MF_00001"/>
    </source>
</evidence>
<organism evidence="10 11">
    <name type="scientific">Archangium gephyra</name>
    <dbReference type="NCBI Taxonomy" id="48"/>
    <lineage>
        <taxon>Bacteria</taxon>
        <taxon>Pseudomonadati</taxon>
        <taxon>Myxococcota</taxon>
        <taxon>Myxococcia</taxon>
        <taxon>Myxococcales</taxon>
        <taxon>Cystobacterineae</taxon>
        <taxon>Archangiaceae</taxon>
        <taxon>Archangium</taxon>
    </lineage>
</organism>
<dbReference type="InterPro" id="IPR006132">
    <property type="entry name" value="Asp/Orn_carbamoyltranf_P-bd"/>
</dbReference>
<evidence type="ECO:0000256" key="5">
    <source>
        <dbReference type="ARBA" id="ARBA00043884"/>
    </source>
</evidence>
<evidence type="ECO:0000256" key="3">
    <source>
        <dbReference type="ARBA" id="ARBA00022679"/>
    </source>
</evidence>
<dbReference type="SUPFAM" id="SSF53671">
    <property type="entry name" value="Aspartate/ornithine carbamoyltransferase"/>
    <property type="match status" value="1"/>
</dbReference>
<keyword evidence="4 7" id="KW-0665">Pyrimidine biosynthesis</keyword>
<dbReference type="AlphaFoldDB" id="A0A2W5VZD7"/>
<evidence type="ECO:0000256" key="2">
    <source>
        <dbReference type="ARBA" id="ARBA00008896"/>
    </source>
</evidence>
<evidence type="ECO:0000256" key="1">
    <source>
        <dbReference type="ARBA" id="ARBA00004852"/>
    </source>
</evidence>
<sequence>MSERRHLLQLEGLQREEIEQLLSRAHQYREGHVGGRHLVGRVVANVFYEPSTRTRSSFEVAAASLGAHVLNWTVTGSSASKGETLVDTARNIAALGVSIIVVRHQSSGAAALVARSVKCAVVNAGDGQHEHPSQGLLDAYTLWRRFGSLDGRRVAIVGDILHSRVARSNLHCLKALGAKVVFCGPPTMLPFGLSELGVEVTTELDAALDGADAVMMLRIQKERQSDALFPSGAEYHRRWGLTNERAAALKPQAVVLHPGPVNRGLEISPGVADGERSLILEQVENGVAVRKAVLEAVS</sequence>
<dbReference type="HAMAP" id="MF_00001">
    <property type="entry name" value="Asp_carb_tr"/>
    <property type="match status" value="1"/>
</dbReference>
<dbReference type="NCBIfam" id="NF002032">
    <property type="entry name" value="PRK00856.1"/>
    <property type="match status" value="1"/>
</dbReference>
<feature type="binding site" evidence="7">
    <location>
        <position position="103"/>
    </location>
    <ligand>
        <name>carbamoyl phosphate</name>
        <dbReference type="ChEBI" id="CHEBI:58228"/>
    </ligand>
</feature>
<dbReference type="PANTHER" id="PTHR45753:SF6">
    <property type="entry name" value="ASPARTATE CARBAMOYLTRANSFERASE"/>
    <property type="match status" value="1"/>
</dbReference>
<dbReference type="InterPro" id="IPR006130">
    <property type="entry name" value="Asp/Orn_carbamoylTrfase"/>
</dbReference>
<dbReference type="FunFam" id="3.40.50.1370:FF:000007">
    <property type="entry name" value="Aspartate carbamoyltransferase"/>
    <property type="match status" value="1"/>
</dbReference>
<dbReference type="Gene3D" id="3.40.50.1370">
    <property type="entry name" value="Aspartate/ornithine carbamoyltransferase"/>
    <property type="match status" value="2"/>
</dbReference>
<evidence type="ECO:0000259" key="8">
    <source>
        <dbReference type="Pfam" id="PF00185"/>
    </source>
</evidence>
<reference evidence="10 11" key="1">
    <citation type="submission" date="2017-08" db="EMBL/GenBank/DDBJ databases">
        <title>Infants hospitalized years apart are colonized by the same room-sourced microbial strains.</title>
        <authorList>
            <person name="Brooks B."/>
            <person name="Olm M.R."/>
            <person name="Firek B.A."/>
            <person name="Baker R."/>
            <person name="Thomas B.C."/>
            <person name="Morowitz M.J."/>
            <person name="Banfield J.F."/>
        </authorList>
    </citation>
    <scope>NUCLEOTIDE SEQUENCE [LARGE SCALE GENOMIC DNA]</scope>
    <source>
        <strain evidence="10">S2_003_000_R2_14</strain>
    </source>
</reference>
<evidence type="ECO:0000313" key="10">
    <source>
        <dbReference type="EMBL" id="PZR16101.1"/>
    </source>
</evidence>
<protein>
    <recommendedName>
        <fullName evidence="7">Aspartate carbamoyltransferase</fullName>
        <ecNumber evidence="7">2.1.3.2</ecNumber>
    </recommendedName>
    <alternativeName>
        <fullName evidence="7">Aspartate transcarbamylase</fullName>
        <shortName evidence="7">ATCase</shortName>
    </alternativeName>
</protein>
<dbReference type="InterPro" id="IPR036901">
    <property type="entry name" value="Asp/Orn_carbamoylTrfase_sf"/>
</dbReference>
<dbReference type="UniPathway" id="UPA00070">
    <property type="reaction ID" value="UER00116"/>
</dbReference>
<comment type="function">
    <text evidence="5 7">Catalyzes the condensation of carbamoyl phosphate and aspartate to form carbamoyl aspartate and inorganic phosphate, the committed step in the de novo pyrimidine nucleotide biosynthesis pathway.</text>
</comment>
<dbReference type="InterPro" id="IPR006131">
    <property type="entry name" value="Asp_carbamoyltransf_Asp/Orn-bd"/>
</dbReference>
<comment type="similarity">
    <text evidence="2 7">Belongs to the aspartate/ornithine carbamoyltransferase superfamily. ATCase family.</text>
</comment>
<dbReference type="GO" id="GO:0005829">
    <property type="term" value="C:cytosol"/>
    <property type="evidence" value="ECO:0007669"/>
    <property type="project" value="TreeGrafter"/>
</dbReference>
<name>A0A2W5VZD7_9BACT</name>
<feature type="binding site" evidence="7">
    <location>
        <position position="54"/>
    </location>
    <ligand>
        <name>carbamoyl phosphate</name>
        <dbReference type="ChEBI" id="CHEBI:58228"/>
    </ligand>
</feature>
<evidence type="ECO:0000313" key="11">
    <source>
        <dbReference type="Proteomes" id="UP000249061"/>
    </source>
</evidence>
<comment type="pathway">
    <text evidence="1 7">Pyrimidine metabolism; UMP biosynthesis via de novo pathway; (S)-dihydroorotate from bicarbonate: step 2/3.</text>
</comment>
<dbReference type="Proteomes" id="UP000249061">
    <property type="component" value="Unassembled WGS sequence"/>
</dbReference>
<evidence type="ECO:0000259" key="9">
    <source>
        <dbReference type="Pfam" id="PF02729"/>
    </source>
</evidence>
<feature type="binding site" evidence="7">
    <location>
        <position position="259"/>
    </location>
    <ligand>
        <name>carbamoyl phosphate</name>
        <dbReference type="ChEBI" id="CHEBI:58228"/>
    </ligand>
</feature>